<dbReference type="Pfam" id="PF00912">
    <property type="entry name" value="Transgly"/>
    <property type="match status" value="1"/>
</dbReference>
<organism evidence="16 17">
    <name type="scientific">Roseivivax sediminis</name>
    <dbReference type="NCBI Taxonomy" id="936889"/>
    <lineage>
        <taxon>Bacteria</taxon>
        <taxon>Pseudomonadati</taxon>
        <taxon>Pseudomonadota</taxon>
        <taxon>Alphaproteobacteria</taxon>
        <taxon>Rhodobacterales</taxon>
        <taxon>Roseobacteraceae</taxon>
        <taxon>Roseivivax</taxon>
    </lineage>
</organism>
<dbReference type="EMBL" id="FOMS01000002">
    <property type="protein sequence ID" value="SFD65703.1"/>
    <property type="molecule type" value="Genomic_DNA"/>
</dbReference>
<evidence type="ECO:0000256" key="8">
    <source>
        <dbReference type="ARBA" id="ARBA00022801"/>
    </source>
</evidence>
<keyword evidence="8" id="KW-0378">Hydrolase</keyword>
<dbReference type="InterPro" id="IPR012338">
    <property type="entry name" value="Beta-lactam/transpept-like"/>
</dbReference>
<dbReference type="InterPro" id="IPR050396">
    <property type="entry name" value="Glycosyltr_51/Transpeptidase"/>
</dbReference>
<evidence type="ECO:0000256" key="9">
    <source>
        <dbReference type="ARBA" id="ARBA00023268"/>
    </source>
</evidence>
<evidence type="ECO:0000256" key="10">
    <source>
        <dbReference type="ARBA" id="ARBA00044770"/>
    </source>
</evidence>
<dbReference type="AlphaFoldDB" id="A0A1I1UAB5"/>
<dbReference type="Proteomes" id="UP000325289">
    <property type="component" value="Unassembled WGS sequence"/>
</dbReference>
<dbReference type="InterPro" id="IPR001460">
    <property type="entry name" value="PCN-bd_Tpept"/>
</dbReference>
<dbReference type="Pfam" id="PF00905">
    <property type="entry name" value="Transpeptidase"/>
    <property type="match status" value="1"/>
</dbReference>
<evidence type="ECO:0000256" key="11">
    <source>
        <dbReference type="ARBA" id="ARBA00049902"/>
    </source>
</evidence>
<evidence type="ECO:0000259" key="13">
    <source>
        <dbReference type="Pfam" id="PF00905"/>
    </source>
</evidence>
<dbReference type="GO" id="GO:0008658">
    <property type="term" value="F:penicillin binding"/>
    <property type="evidence" value="ECO:0007669"/>
    <property type="project" value="InterPro"/>
</dbReference>
<dbReference type="GO" id="GO:0004180">
    <property type="term" value="F:carboxypeptidase activity"/>
    <property type="evidence" value="ECO:0007669"/>
    <property type="project" value="UniProtKB-KW"/>
</dbReference>
<feature type="signal peptide" evidence="12">
    <location>
        <begin position="1"/>
        <end position="23"/>
    </location>
</feature>
<feature type="domain" description="Penicillin-binding protein transpeptidase" evidence="13">
    <location>
        <begin position="299"/>
        <end position="507"/>
    </location>
</feature>
<dbReference type="InterPro" id="IPR001264">
    <property type="entry name" value="Glyco_trans_51"/>
</dbReference>
<keyword evidence="12" id="KW-0732">Signal</keyword>
<evidence type="ECO:0000259" key="14">
    <source>
        <dbReference type="Pfam" id="PF00912"/>
    </source>
</evidence>
<evidence type="ECO:0000256" key="6">
    <source>
        <dbReference type="ARBA" id="ARBA00022676"/>
    </source>
</evidence>
<evidence type="ECO:0000256" key="1">
    <source>
        <dbReference type="ARBA" id="ARBA00004752"/>
    </source>
</evidence>
<dbReference type="GO" id="GO:0006508">
    <property type="term" value="P:proteolysis"/>
    <property type="evidence" value="ECO:0007669"/>
    <property type="project" value="UniProtKB-KW"/>
</dbReference>
<evidence type="ECO:0000256" key="5">
    <source>
        <dbReference type="ARBA" id="ARBA00022670"/>
    </source>
</evidence>
<dbReference type="InterPro" id="IPR023346">
    <property type="entry name" value="Lysozyme-like_dom_sf"/>
</dbReference>
<evidence type="ECO:0000256" key="3">
    <source>
        <dbReference type="ARBA" id="ARBA00007739"/>
    </source>
</evidence>
<comment type="similarity">
    <text evidence="2">In the C-terminal section; belongs to the transpeptidase family.</text>
</comment>
<name>A0A1I1UAB5_9RHOB</name>
<dbReference type="PANTHER" id="PTHR32282:SF15">
    <property type="entry name" value="PENICILLIN-BINDING PROTEIN 1C"/>
    <property type="match status" value="1"/>
</dbReference>
<dbReference type="SUPFAM" id="SSF53955">
    <property type="entry name" value="Lysozyme-like"/>
    <property type="match status" value="1"/>
</dbReference>
<keyword evidence="17" id="KW-1185">Reference proteome</keyword>
<dbReference type="InterPro" id="IPR011815">
    <property type="entry name" value="PBP_1c"/>
</dbReference>
<gene>
    <name evidence="16" type="ORF">SAMN04515678_102149</name>
</gene>
<feature type="chain" id="PRO_5009301871" description="peptidoglycan glycosyltransferase" evidence="12">
    <location>
        <begin position="24"/>
        <end position="670"/>
    </location>
</feature>
<accession>A0A1I1UAB5</accession>
<evidence type="ECO:0000313" key="17">
    <source>
        <dbReference type="Proteomes" id="UP000325289"/>
    </source>
</evidence>
<keyword evidence="6" id="KW-0328">Glycosyltransferase</keyword>
<dbReference type="EC" id="2.4.99.28" evidence="10"/>
<comment type="pathway">
    <text evidence="1">Cell wall biogenesis; peptidoglycan biosynthesis.</text>
</comment>
<dbReference type="InterPro" id="IPR036950">
    <property type="entry name" value="PBP_transglycosylase"/>
</dbReference>
<comment type="similarity">
    <text evidence="3">In the N-terminal section; belongs to the glycosyltransferase 51 family.</text>
</comment>
<dbReference type="Pfam" id="PF06832">
    <property type="entry name" value="BiPBP_C"/>
    <property type="match status" value="1"/>
</dbReference>
<evidence type="ECO:0000256" key="12">
    <source>
        <dbReference type="SAM" id="SignalP"/>
    </source>
</evidence>
<protein>
    <recommendedName>
        <fullName evidence="10">peptidoglycan glycosyltransferase</fullName>
        <ecNumber evidence="10">2.4.99.28</ecNumber>
    </recommendedName>
</protein>
<comment type="catalytic activity">
    <reaction evidence="11">
        <text>[GlcNAc-(1-&gt;4)-Mur2Ac(oyl-L-Ala-gamma-D-Glu-L-Lys-D-Ala-D-Ala)](n)-di-trans,octa-cis-undecaprenyl diphosphate + beta-D-GlcNAc-(1-&gt;4)-Mur2Ac(oyl-L-Ala-gamma-D-Glu-L-Lys-D-Ala-D-Ala)-di-trans,octa-cis-undecaprenyl diphosphate = [GlcNAc-(1-&gt;4)-Mur2Ac(oyl-L-Ala-gamma-D-Glu-L-Lys-D-Ala-D-Ala)](n+1)-di-trans,octa-cis-undecaprenyl diphosphate + di-trans,octa-cis-undecaprenyl diphosphate + H(+)</text>
        <dbReference type="Rhea" id="RHEA:23708"/>
        <dbReference type="Rhea" id="RHEA-COMP:9602"/>
        <dbReference type="Rhea" id="RHEA-COMP:9603"/>
        <dbReference type="ChEBI" id="CHEBI:15378"/>
        <dbReference type="ChEBI" id="CHEBI:58405"/>
        <dbReference type="ChEBI" id="CHEBI:60033"/>
        <dbReference type="ChEBI" id="CHEBI:78435"/>
        <dbReference type="EC" id="2.4.99.28"/>
    </reaction>
</comment>
<dbReference type="Gene3D" id="1.10.3810.10">
    <property type="entry name" value="Biosynthetic peptidoglycan transglycosylase-like"/>
    <property type="match status" value="1"/>
</dbReference>
<evidence type="ECO:0000256" key="2">
    <source>
        <dbReference type="ARBA" id="ARBA00007090"/>
    </source>
</evidence>
<feature type="domain" description="Glycosyl transferase family 51" evidence="14">
    <location>
        <begin position="63"/>
        <end position="226"/>
    </location>
</feature>
<evidence type="ECO:0000256" key="7">
    <source>
        <dbReference type="ARBA" id="ARBA00022679"/>
    </source>
</evidence>
<keyword evidence="7" id="KW-0808">Transferase</keyword>
<dbReference type="Gene3D" id="3.40.710.10">
    <property type="entry name" value="DD-peptidase/beta-lactamase superfamily"/>
    <property type="match status" value="1"/>
</dbReference>
<keyword evidence="5" id="KW-0645">Protease</keyword>
<dbReference type="InterPro" id="IPR009647">
    <property type="entry name" value="PBP_C"/>
</dbReference>
<evidence type="ECO:0000259" key="15">
    <source>
        <dbReference type="Pfam" id="PF06832"/>
    </source>
</evidence>
<dbReference type="PANTHER" id="PTHR32282">
    <property type="entry name" value="BINDING PROTEIN TRANSPEPTIDASE, PUTATIVE-RELATED"/>
    <property type="match status" value="1"/>
</dbReference>
<dbReference type="NCBIfam" id="TIGR02073">
    <property type="entry name" value="PBP_1c"/>
    <property type="match status" value="1"/>
</dbReference>
<proteinExistence type="inferred from homology"/>
<keyword evidence="9" id="KW-0511">Multifunctional enzyme</keyword>
<feature type="domain" description="Penicillin-binding C-terminal" evidence="15">
    <location>
        <begin position="588"/>
        <end position="666"/>
    </location>
</feature>
<evidence type="ECO:0000313" key="16">
    <source>
        <dbReference type="EMBL" id="SFD65703.1"/>
    </source>
</evidence>
<keyword evidence="4" id="KW-0121">Carboxypeptidase</keyword>
<dbReference type="SUPFAM" id="SSF56601">
    <property type="entry name" value="beta-lactamase/transpeptidase-like"/>
    <property type="match status" value="1"/>
</dbReference>
<evidence type="ECO:0000256" key="4">
    <source>
        <dbReference type="ARBA" id="ARBA00022645"/>
    </source>
</evidence>
<dbReference type="GO" id="GO:0008955">
    <property type="term" value="F:peptidoglycan glycosyltransferase activity"/>
    <property type="evidence" value="ECO:0007669"/>
    <property type="project" value="UniProtKB-EC"/>
</dbReference>
<dbReference type="GO" id="GO:0009252">
    <property type="term" value="P:peptidoglycan biosynthetic process"/>
    <property type="evidence" value="ECO:0007669"/>
    <property type="project" value="UniProtKB-UniPathway"/>
</dbReference>
<sequence length="670" mass="69589">MRPDGLLVALVMAAGLAAGARDAATGWIDATVLPTLAHATSDEVRARDGTLLRAYTVEGGLWRMRVAPGAVDPALVAMLVAYEDKRFFDHAGVDPRAVLRAAGQAVRAGRIVSGASTLTMQVARLLEDSGTGAWAGKLRQMRVALALERRLSKDEIVALYLHLAPYGGNIEGVRAATLAWFGKEPRRLTPAEAALLVALPQAPEGRRPDRAREAARSARSRVLARVTAAGVLDAEDAVAALRDPLPEMRRPVPMLAPHLADRARAGGVTQTTLDASLQARLERLAAAHLAGRDPALGIAILVADHRSGEILASVGSRGLSAEAADGFVDMTRARRSPGSTLKPLVYGLAFDRGLAHPETIVRDTPVRFGIYAPQNFDGRFRGEVTMRAALQASLNIPVVRIAEALGPAHLVDALRRAGAARDLAGGAPGLAVSLGGVGLTLEELTGLYAMLARGGEAIPLRWHSAAPAPPARILSSRAAWQVGHVLAGIVPPGGGAVGQVAYKTGTSYGHRDAWALGFDGAHVAGVWIGRPDGTPVPGAFGGDLAAPLLFEALALVRATPAPLPPPPPDALLLPNAQLPQALRRFGPQEAQAPALDIAFPPDGATLAAGEAVPLKLRGGTPPYTVLTDSGVAVSGARRSEIAVPTPGAGFTTLSVIDAAGHAARLRLRLE</sequence>
<reference evidence="16 17" key="1">
    <citation type="submission" date="2016-10" db="EMBL/GenBank/DDBJ databases">
        <authorList>
            <person name="Varghese N."/>
            <person name="Submissions S."/>
        </authorList>
    </citation>
    <scope>NUCLEOTIDE SEQUENCE [LARGE SCALE GENOMIC DNA]</scope>
    <source>
        <strain evidence="17">YIM D21,KCTC 23444,ACCC 10710</strain>
    </source>
</reference>
<dbReference type="GO" id="GO:0030288">
    <property type="term" value="C:outer membrane-bounded periplasmic space"/>
    <property type="evidence" value="ECO:0007669"/>
    <property type="project" value="TreeGrafter"/>
</dbReference>
<dbReference type="UniPathway" id="UPA00219"/>